<dbReference type="InterPro" id="IPR020596">
    <property type="entry name" value="rRNA_Ade_Mease_Trfase_CS"/>
</dbReference>
<evidence type="ECO:0000256" key="8">
    <source>
        <dbReference type="HAMAP-Rule" id="MF_00607"/>
    </source>
</evidence>
<keyword evidence="6 8" id="KW-0694">RNA-binding</keyword>
<dbReference type="GO" id="GO:0052910">
    <property type="term" value="F:23S rRNA (adenine(2085)-N(6))-dimethyltransferase activity"/>
    <property type="evidence" value="ECO:0007669"/>
    <property type="project" value="UniProtKB-EC"/>
</dbReference>
<dbReference type="Gene3D" id="3.40.50.150">
    <property type="entry name" value="Vaccinia Virus protein VP39"/>
    <property type="match status" value="1"/>
</dbReference>
<protein>
    <recommendedName>
        <fullName evidence="8">Ribosomal RNA small subunit methyltransferase A</fullName>
        <ecNumber evidence="8">2.1.1.182</ecNumber>
    </recommendedName>
    <alternativeName>
        <fullName evidence="8">16S rRNA (adenine(1518)-N(6)/adenine(1519)-N(6))-dimethyltransferase</fullName>
    </alternativeName>
    <alternativeName>
        <fullName evidence="8">16S rRNA dimethyladenosine transferase</fullName>
    </alternativeName>
    <alternativeName>
        <fullName evidence="8">16S rRNA dimethylase</fullName>
    </alternativeName>
    <alternativeName>
        <fullName evidence="8">S-adenosylmethionine-6-N', N'-adenosyl(rRNA) dimethyltransferase</fullName>
    </alternativeName>
</protein>
<comment type="catalytic activity">
    <reaction evidence="7">
        <text>adenosine(2085) in 23S rRNA + 2 S-adenosyl-L-methionine = N(6)-dimethyladenosine(2085) in 23S rRNA + 2 S-adenosyl-L-homocysteine + 2 H(+)</text>
        <dbReference type="Rhea" id="RHEA:42784"/>
        <dbReference type="Rhea" id="RHEA-COMP:10237"/>
        <dbReference type="Rhea" id="RHEA-COMP:10238"/>
        <dbReference type="ChEBI" id="CHEBI:15378"/>
        <dbReference type="ChEBI" id="CHEBI:57856"/>
        <dbReference type="ChEBI" id="CHEBI:59789"/>
        <dbReference type="ChEBI" id="CHEBI:74411"/>
        <dbReference type="ChEBI" id="CHEBI:74493"/>
        <dbReference type="EC" id="2.1.1.184"/>
    </reaction>
</comment>
<comment type="caution">
    <text evidence="11">The sequence shown here is derived from an EMBL/GenBank/DDBJ whole genome shotgun (WGS) entry which is preliminary data.</text>
</comment>
<dbReference type="InterPro" id="IPR023165">
    <property type="entry name" value="rRNA_Ade_diMease-like_C"/>
</dbReference>
<evidence type="ECO:0000256" key="6">
    <source>
        <dbReference type="ARBA" id="ARBA00022884"/>
    </source>
</evidence>
<dbReference type="SMART" id="SM00650">
    <property type="entry name" value="rADc"/>
    <property type="match status" value="1"/>
</dbReference>
<feature type="binding site" evidence="8 9">
    <location>
        <position position="33"/>
    </location>
    <ligand>
        <name>S-adenosyl-L-methionine</name>
        <dbReference type="ChEBI" id="CHEBI:59789"/>
    </ligand>
</feature>
<reference evidence="11 12" key="1">
    <citation type="submission" date="2010-10" db="EMBL/GenBank/DDBJ databases">
        <authorList>
            <person name="Durkin A.S."/>
            <person name="Madupu R."/>
            <person name="Torralba M."/>
            <person name="Gillis M."/>
            <person name="Methe B."/>
            <person name="Sutton G."/>
            <person name="Nelson K.E."/>
        </authorList>
    </citation>
    <scope>NUCLEOTIDE SEQUENCE [LARGE SCALE GENOMIC DNA]</scope>
    <source>
        <strain evidence="11 12">ACS-139-V-Col8</strain>
    </source>
</reference>
<evidence type="ECO:0000313" key="12">
    <source>
        <dbReference type="Proteomes" id="UP000005990"/>
    </source>
</evidence>
<dbReference type="InterPro" id="IPR011530">
    <property type="entry name" value="rRNA_adenine_dimethylase"/>
</dbReference>
<sequence length="296" mass="33462">MSEFRPIATPTRTAQIMKYYDIAMKKSLGQNFLIEPNILDKMVAAADIDSDTTVIEIGPGIGALTEFLALSAKQVLAFEIDARFVSILENTLAAYDNVKVIHQDILKVDFQAPEYASLKDLDRLVVVANLPYYITTPIIMHLIDSHLPFDRLVMMMQKEVAERMTAQVGTKAYNSLTIAIQLQMQARLDFIVPKNVFIPKPNVDSAVLVLERLATPRLDLADLSDFQNFVQAAFVYRRKTLWNNYKNAMSTNLADLSADQWEAIFDQAELDRQRRGESLSLEEFGQLYQAYLAVKG</sequence>
<dbReference type="CDD" id="cd02440">
    <property type="entry name" value="AdoMet_MTases"/>
    <property type="match status" value="1"/>
</dbReference>
<dbReference type="InterPro" id="IPR020598">
    <property type="entry name" value="rRNA_Ade_methylase_Trfase_N"/>
</dbReference>
<dbReference type="HAMAP" id="MF_00607">
    <property type="entry name" value="16SrRNA_methyltr_A"/>
    <property type="match status" value="1"/>
</dbReference>
<gene>
    <name evidence="8" type="primary">rsmA</name>
    <name evidence="8 11" type="synonym">ksgA</name>
    <name evidence="11" type="ORF">HMPREF9257_0158</name>
</gene>
<name>E4KMU5_9LACT</name>
<keyword evidence="2 8" id="KW-0698">rRNA processing</keyword>
<comment type="function">
    <text evidence="8">Specifically dimethylates two adjacent adenosines (A1518 and A1519) in the loop of a conserved hairpin near the 3'-end of 16S rRNA in the 30S particle. May play a critical role in biogenesis of 30S subunits.</text>
</comment>
<evidence type="ECO:0000256" key="4">
    <source>
        <dbReference type="ARBA" id="ARBA00022679"/>
    </source>
</evidence>
<keyword evidence="1 8" id="KW-0963">Cytoplasm</keyword>
<evidence type="ECO:0000256" key="3">
    <source>
        <dbReference type="ARBA" id="ARBA00022603"/>
    </source>
</evidence>
<dbReference type="RefSeq" id="WP_006417929.1">
    <property type="nucleotide sequence ID" value="NZ_AENN01000006.1"/>
</dbReference>
<dbReference type="GO" id="GO:0003723">
    <property type="term" value="F:RNA binding"/>
    <property type="evidence" value="ECO:0007669"/>
    <property type="project" value="UniProtKB-UniRule"/>
</dbReference>
<dbReference type="PANTHER" id="PTHR11727">
    <property type="entry name" value="DIMETHYLADENOSINE TRANSFERASE"/>
    <property type="match status" value="1"/>
</dbReference>
<keyword evidence="3 8" id="KW-0489">Methyltransferase</keyword>
<dbReference type="NCBIfam" id="TIGR00755">
    <property type="entry name" value="ksgA"/>
    <property type="match status" value="1"/>
</dbReference>
<feature type="binding site" evidence="8 9">
    <location>
        <position position="79"/>
    </location>
    <ligand>
        <name>S-adenosyl-L-methionine</name>
        <dbReference type="ChEBI" id="CHEBI:59789"/>
    </ligand>
</feature>
<feature type="domain" description="Ribosomal RNA adenine methylase transferase N-terminal" evidence="10">
    <location>
        <begin position="38"/>
        <end position="214"/>
    </location>
</feature>
<dbReference type="Pfam" id="PF00398">
    <property type="entry name" value="RrnaAD"/>
    <property type="match status" value="1"/>
</dbReference>
<keyword evidence="4 8" id="KW-0808">Transferase</keyword>
<feature type="binding site" evidence="8 9">
    <location>
        <position position="104"/>
    </location>
    <ligand>
        <name>S-adenosyl-L-methionine</name>
        <dbReference type="ChEBI" id="CHEBI:59789"/>
    </ligand>
</feature>
<dbReference type="OrthoDB" id="9814755at2"/>
<dbReference type="PROSITE" id="PS51689">
    <property type="entry name" value="SAM_RNA_A_N6_MT"/>
    <property type="match status" value="1"/>
</dbReference>
<dbReference type="STRING" id="908337.HMPREF9257_0158"/>
<feature type="binding site" evidence="8 9">
    <location>
        <position position="129"/>
    </location>
    <ligand>
        <name>S-adenosyl-L-methionine</name>
        <dbReference type="ChEBI" id="CHEBI:59789"/>
    </ligand>
</feature>
<evidence type="ECO:0000313" key="11">
    <source>
        <dbReference type="EMBL" id="EFR31797.1"/>
    </source>
</evidence>
<dbReference type="PROSITE" id="PS01131">
    <property type="entry name" value="RRNA_A_DIMETH"/>
    <property type="match status" value="1"/>
</dbReference>
<comment type="subcellular location">
    <subcellularLocation>
        <location evidence="8">Cytoplasm</location>
    </subcellularLocation>
</comment>
<keyword evidence="12" id="KW-1185">Reference proteome</keyword>
<dbReference type="EC" id="2.1.1.182" evidence="8"/>
<proteinExistence type="inferred from homology"/>
<feature type="binding site" evidence="8 9">
    <location>
        <position position="58"/>
    </location>
    <ligand>
        <name>S-adenosyl-L-methionine</name>
        <dbReference type="ChEBI" id="CHEBI:59789"/>
    </ligand>
</feature>
<dbReference type="PANTHER" id="PTHR11727:SF7">
    <property type="entry name" value="DIMETHYLADENOSINE TRANSFERASE-RELATED"/>
    <property type="match status" value="1"/>
</dbReference>
<dbReference type="Proteomes" id="UP000005990">
    <property type="component" value="Unassembled WGS sequence"/>
</dbReference>
<accession>E4KMU5</accession>
<dbReference type="InterPro" id="IPR001737">
    <property type="entry name" value="KsgA/Erm"/>
</dbReference>
<dbReference type="Gene3D" id="1.10.8.100">
    <property type="entry name" value="Ribosomal RNA adenine dimethylase-like, domain 2"/>
    <property type="match status" value="1"/>
</dbReference>
<dbReference type="GO" id="GO:0052908">
    <property type="term" value="F:16S rRNA (adenine(1518)-N(6)/adenine(1519)-N(6))-dimethyltransferase activity"/>
    <property type="evidence" value="ECO:0007669"/>
    <property type="project" value="UniProtKB-EC"/>
</dbReference>
<organism evidence="11 12">
    <name type="scientific">Eremococcus coleocola ACS-139-V-Col8</name>
    <dbReference type="NCBI Taxonomy" id="908337"/>
    <lineage>
        <taxon>Bacteria</taxon>
        <taxon>Bacillati</taxon>
        <taxon>Bacillota</taxon>
        <taxon>Bacilli</taxon>
        <taxon>Lactobacillales</taxon>
        <taxon>Aerococcaceae</taxon>
        <taxon>Eremococcus</taxon>
    </lineage>
</organism>
<evidence type="ECO:0000256" key="5">
    <source>
        <dbReference type="ARBA" id="ARBA00022691"/>
    </source>
</evidence>
<dbReference type="InterPro" id="IPR029063">
    <property type="entry name" value="SAM-dependent_MTases_sf"/>
</dbReference>
<dbReference type="AlphaFoldDB" id="E4KMU5"/>
<dbReference type="GO" id="GO:0005829">
    <property type="term" value="C:cytosol"/>
    <property type="evidence" value="ECO:0007669"/>
    <property type="project" value="TreeGrafter"/>
</dbReference>
<evidence type="ECO:0000256" key="7">
    <source>
        <dbReference type="ARBA" id="ARBA00049167"/>
    </source>
</evidence>
<evidence type="ECO:0000259" key="10">
    <source>
        <dbReference type="SMART" id="SM00650"/>
    </source>
</evidence>
<dbReference type="EMBL" id="AENN01000006">
    <property type="protein sequence ID" value="EFR31797.1"/>
    <property type="molecule type" value="Genomic_DNA"/>
</dbReference>
<keyword evidence="5 8" id="KW-0949">S-adenosyl-L-methionine</keyword>
<dbReference type="eggNOG" id="COG0030">
    <property type="taxonomic scope" value="Bacteria"/>
</dbReference>
<comment type="similarity">
    <text evidence="8">Belongs to the class I-like SAM-binding methyltransferase superfamily. rRNA adenine N(6)-methyltransferase family. RsmA subfamily.</text>
</comment>
<dbReference type="SUPFAM" id="SSF53335">
    <property type="entry name" value="S-adenosyl-L-methionine-dependent methyltransferases"/>
    <property type="match status" value="1"/>
</dbReference>
<dbReference type="FunFam" id="3.40.50.150:FF:000023">
    <property type="entry name" value="Ribosomal RNA small subunit methyltransferase A"/>
    <property type="match status" value="1"/>
</dbReference>
<feature type="binding site" evidence="8 9">
    <location>
        <position position="31"/>
    </location>
    <ligand>
        <name>S-adenosyl-L-methionine</name>
        <dbReference type="ChEBI" id="CHEBI:59789"/>
    </ligand>
</feature>
<comment type="catalytic activity">
    <reaction evidence="8">
        <text>adenosine(1518)/adenosine(1519) in 16S rRNA + 4 S-adenosyl-L-methionine = N(6)-dimethyladenosine(1518)/N(6)-dimethyladenosine(1519) in 16S rRNA + 4 S-adenosyl-L-homocysteine + 4 H(+)</text>
        <dbReference type="Rhea" id="RHEA:19609"/>
        <dbReference type="Rhea" id="RHEA-COMP:10232"/>
        <dbReference type="Rhea" id="RHEA-COMP:10233"/>
        <dbReference type="ChEBI" id="CHEBI:15378"/>
        <dbReference type="ChEBI" id="CHEBI:57856"/>
        <dbReference type="ChEBI" id="CHEBI:59789"/>
        <dbReference type="ChEBI" id="CHEBI:74411"/>
        <dbReference type="ChEBI" id="CHEBI:74493"/>
        <dbReference type="EC" id="2.1.1.182"/>
    </reaction>
</comment>
<evidence type="ECO:0000256" key="2">
    <source>
        <dbReference type="ARBA" id="ARBA00022552"/>
    </source>
</evidence>
<evidence type="ECO:0000256" key="1">
    <source>
        <dbReference type="ARBA" id="ARBA00022490"/>
    </source>
</evidence>
<evidence type="ECO:0000256" key="9">
    <source>
        <dbReference type="PROSITE-ProRule" id="PRU01026"/>
    </source>
</evidence>